<protein>
    <submittedName>
        <fullName evidence="1">Uncharacterized protein</fullName>
    </submittedName>
</protein>
<dbReference type="Proteomes" id="UP000326912">
    <property type="component" value="Unassembled WGS sequence"/>
</dbReference>
<comment type="caution">
    <text evidence="1">The sequence shown here is derived from an EMBL/GenBank/DDBJ whole genome shotgun (WGS) entry which is preliminary data.</text>
</comment>
<evidence type="ECO:0000313" key="2">
    <source>
        <dbReference type="Proteomes" id="UP000326912"/>
    </source>
</evidence>
<reference evidence="1 2" key="1">
    <citation type="submission" date="2019-10" db="EMBL/GenBank/DDBJ databases">
        <title>Dictyobacter vulcani sp. nov., within the class Ktedonobacteria, isolated from soil of volcanic Mt. Zao.</title>
        <authorList>
            <person name="Zheng Y."/>
            <person name="Wang C.M."/>
            <person name="Sakai Y."/>
            <person name="Abe K."/>
            <person name="Yokota A."/>
            <person name="Yabe S."/>
        </authorList>
    </citation>
    <scope>NUCLEOTIDE SEQUENCE [LARGE SCALE GENOMIC DNA]</scope>
    <source>
        <strain evidence="1 2">W12</strain>
    </source>
</reference>
<evidence type="ECO:0000313" key="1">
    <source>
        <dbReference type="EMBL" id="GER90018.1"/>
    </source>
</evidence>
<organism evidence="1 2">
    <name type="scientific">Dictyobacter vulcani</name>
    <dbReference type="NCBI Taxonomy" id="2607529"/>
    <lineage>
        <taxon>Bacteria</taxon>
        <taxon>Bacillati</taxon>
        <taxon>Chloroflexota</taxon>
        <taxon>Ktedonobacteria</taxon>
        <taxon>Ktedonobacterales</taxon>
        <taxon>Dictyobacteraceae</taxon>
        <taxon>Dictyobacter</taxon>
    </lineage>
</organism>
<keyword evidence="2" id="KW-1185">Reference proteome</keyword>
<accession>A0A5J4KJV3</accession>
<sequence>MNSSSLPHDLNITNKQAQRLIYYIQGYRRFAWENIEPSAERNAALRALQALHGRIVSKMDQRDEYIILSLMPEEHIAMKMMVNNILGYYEMSPATRERAFATADLTALKTFLDDKA</sequence>
<name>A0A5J4KJV3_9CHLR</name>
<proteinExistence type="predicted"/>
<dbReference type="AlphaFoldDB" id="A0A5J4KJV3"/>
<dbReference type="EMBL" id="BKZW01000002">
    <property type="protein sequence ID" value="GER90018.1"/>
    <property type="molecule type" value="Genomic_DNA"/>
</dbReference>
<gene>
    <name evidence="1" type="ORF">KDW_41800</name>
</gene>
<dbReference type="RefSeq" id="WP_151757806.1">
    <property type="nucleotide sequence ID" value="NZ_BKZW01000002.1"/>
</dbReference>